<comment type="caution">
    <text evidence="1">The sequence shown here is derived from an EMBL/GenBank/DDBJ whole genome shotgun (WGS) entry which is preliminary data.</text>
</comment>
<dbReference type="AlphaFoldDB" id="A0AAD7J518"/>
<dbReference type="Proteomes" id="UP001215598">
    <property type="component" value="Unassembled WGS sequence"/>
</dbReference>
<name>A0AAD7J518_9AGAR</name>
<evidence type="ECO:0000313" key="1">
    <source>
        <dbReference type="EMBL" id="KAJ7756316.1"/>
    </source>
</evidence>
<keyword evidence="2" id="KW-1185">Reference proteome</keyword>
<proteinExistence type="predicted"/>
<reference evidence="1" key="1">
    <citation type="submission" date="2023-03" db="EMBL/GenBank/DDBJ databases">
        <title>Massive genome expansion in bonnet fungi (Mycena s.s.) driven by repeated elements and novel gene families across ecological guilds.</title>
        <authorList>
            <consortium name="Lawrence Berkeley National Laboratory"/>
            <person name="Harder C.B."/>
            <person name="Miyauchi S."/>
            <person name="Viragh M."/>
            <person name="Kuo A."/>
            <person name="Thoen E."/>
            <person name="Andreopoulos B."/>
            <person name="Lu D."/>
            <person name="Skrede I."/>
            <person name="Drula E."/>
            <person name="Henrissat B."/>
            <person name="Morin E."/>
            <person name="Kohler A."/>
            <person name="Barry K."/>
            <person name="LaButti K."/>
            <person name="Morin E."/>
            <person name="Salamov A."/>
            <person name="Lipzen A."/>
            <person name="Mereny Z."/>
            <person name="Hegedus B."/>
            <person name="Baldrian P."/>
            <person name="Stursova M."/>
            <person name="Weitz H."/>
            <person name="Taylor A."/>
            <person name="Grigoriev I.V."/>
            <person name="Nagy L.G."/>
            <person name="Martin F."/>
            <person name="Kauserud H."/>
        </authorList>
    </citation>
    <scope>NUCLEOTIDE SEQUENCE</scope>
    <source>
        <strain evidence="1">CBHHK182m</strain>
    </source>
</reference>
<gene>
    <name evidence="1" type="ORF">B0H16DRAFT_1539419</name>
</gene>
<accession>A0AAD7J518</accession>
<organism evidence="1 2">
    <name type="scientific">Mycena metata</name>
    <dbReference type="NCBI Taxonomy" id="1033252"/>
    <lineage>
        <taxon>Eukaryota</taxon>
        <taxon>Fungi</taxon>
        <taxon>Dikarya</taxon>
        <taxon>Basidiomycota</taxon>
        <taxon>Agaricomycotina</taxon>
        <taxon>Agaricomycetes</taxon>
        <taxon>Agaricomycetidae</taxon>
        <taxon>Agaricales</taxon>
        <taxon>Marasmiineae</taxon>
        <taxon>Mycenaceae</taxon>
        <taxon>Mycena</taxon>
    </lineage>
</organism>
<protein>
    <submittedName>
        <fullName evidence="1">Uncharacterized protein</fullName>
    </submittedName>
</protein>
<dbReference type="EMBL" id="JARKIB010000047">
    <property type="protein sequence ID" value="KAJ7756316.1"/>
    <property type="molecule type" value="Genomic_DNA"/>
</dbReference>
<sequence length="177" mass="20043">MMARARMQSLTRLRQLSIGAALSPPRETIPGLQHMLNALEAAGRLDALTVLDFDLFQWDDIELETVSTFVRRWATLCGPTLEVWRGRLPFTGSWPLNDFAAFPRLRVIYLPKDYRVLNIAARLDLAVDVSRYIGDIIHICNTLEEVKITGNSVDGSLDTSWMVDRRSPSGTTLRRVE</sequence>
<evidence type="ECO:0000313" key="2">
    <source>
        <dbReference type="Proteomes" id="UP001215598"/>
    </source>
</evidence>